<sequence length="103" mass="11778">MFDVFPALRKISPLSWLDELVYSHLRPIFKVDPESHHEKDYSSVLAQLWNELGSEQMVAQEAAQAMFIVNESLLSNLTCLLHYMIANLGCIAKLRTELDTLDI</sequence>
<name>A0AAJ0HKP8_9PEZI</name>
<gene>
    <name evidence="1" type="ORF">B0T25DRAFT_565997</name>
</gene>
<protein>
    <submittedName>
        <fullName evidence="1">Uncharacterized protein</fullName>
    </submittedName>
</protein>
<evidence type="ECO:0000313" key="1">
    <source>
        <dbReference type="EMBL" id="KAK3356662.1"/>
    </source>
</evidence>
<dbReference type="AlphaFoldDB" id="A0AAJ0HKP8"/>
<evidence type="ECO:0000313" key="2">
    <source>
        <dbReference type="Proteomes" id="UP001275084"/>
    </source>
</evidence>
<organism evidence="1 2">
    <name type="scientific">Lasiosphaeria hispida</name>
    <dbReference type="NCBI Taxonomy" id="260671"/>
    <lineage>
        <taxon>Eukaryota</taxon>
        <taxon>Fungi</taxon>
        <taxon>Dikarya</taxon>
        <taxon>Ascomycota</taxon>
        <taxon>Pezizomycotina</taxon>
        <taxon>Sordariomycetes</taxon>
        <taxon>Sordariomycetidae</taxon>
        <taxon>Sordariales</taxon>
        <taxon>Lasiosphaeriaceae</taxon>
        <taxon>Lasiosphaeria</taxon>
    </lineage>
</organism>
<dbReference type="EMBL" id="JAUIQD010000003">
    <property type="protein sequence ID" value="KAK3356662.1"/>
    <property type="molecule type" value="Genomic_DNA"/>
</dbReference>
<proteinExistence type="predicted"/>
<accession>A0AAJ0HKP8</accession>
<reference evidence="1" key="2">
    <citation type="submission" date="2023-06" db="EMBL/GenBank/DDBJ databases">
        <authorList>
            <consortium name="Lawrence Berkeley National Laboratory"/>
            <person name="Haridas S."/>
            <person name="Hensen N."/>
            <person name="Bonometti L."/>
            <person name="Westerberg I."/>
            <person name="Brannstrom I.O."/>
            <person name="Guillou S."/>
            <person name="Cros-Aarteil S."/>
            <person name="Calhoun S."/>
            <person name="Kuo A."/>
            <person name="Mondo S."/>
            <person name="Pangilinan J."/>
            <person name="Riley R."/>
            <person name="Labutti K."/>
            <person name="Andreopoulos B."/>
            <person name="Lipzen A."/>
            <person name="Chen C."/>
            <person name="Yanf M."/>
            <person name="Daum C."/>
            <person name="Ng V."/>
            <person name="Clum A."/>
            <person name="Steindorff A."/>
            <person name="Ohm R."/>
            <person name="Martin F."/>
            <person name="Silar P."/>
            <person name="Natvig D."/>
            <person name="Lalanne C."/>
            <person name="Gautier V."/>
            <person name="Ament-Velasquez S.L."/>
            <person name="Kruys A."/>
            <person name="Hutchinson M.I."/>
            <person name="Powell A.J."/>
            <person name="Barry K."/>
            <person name="Miller A.N."/>
            <person name="Grigoriev I.V."/>
            <person name="Debuchy R."/>
            <person name="Gladieux P."/>
            <person name="Thoren M.H."/>
            <person name="Johannesson H."/>
        </authorList>
    </citation>
    <scope>NUCLEOTIDE SEQUENCE</scope>
    <source>
        <strain evidence="1">CBS 955.72</strain>
    </source>
</reference>
<comment type="caution">
    <text evidence="1">The sequence shown here is derived from an EMBL/GenBank/DDBJ whole genome shotgun (WGS) entry which is preliminary data.</text>
</comment>
<reference evidence="1" key="1">
    <citation type="journal article" date="2023" name="Mol. Phylogenet. Evol.">
        <title>Genome-scale phylogeny and comparative genomics of the fungal order Sordariales.</title>
        <authorList>
            <person name="Hensen N."/>
            <person name="Bonometti L."/>
            <person name="Westerberg I."/>
            <person name="Brannstrom I.O."/>
            <person name="Guillou S."/>
            <person name="Cros-Aarteil S."/>
            <person name="Calhoun S."/>
            <person name="Haridas S."/>
            <person name="Kuo A."/>
            <person name="Mondo S."/>
            <person name="Pangilinan J."/>
            <person name="Riley R."/>
            <person name="LaButti K."/>
            <person name="Andreopoulos B."/>
            <person name="Lipzen A."/>
            <person name="Chen C."/>
            <person name="Yan M."/>
            <person name="Daum C."/>
            <person name="Ng V."/>
            <person name="Clum A."/>
            <person name="Steindorff A."/>
            <person name="Ohm R.A."/>
            <person name="Martin F."/>
            <person name="Silar P."/>
            <person name="Natvig D.O."/>
            <person name="Lalanne C."/>
            <person name="Gautier V."/>
            <person name="Ament-Velasquez S.L."/>
            <person name="Kruys A."/>
            <person name="Hutchinson M.I."/>
            <person name="Powell A.J."/>
            <person name="Barry K."/>
            <person name="Miller A.N."/>
            <person name="Grigoriev I.V."/>
            <person name="Debuchy R."/>
            <person name="Gladieux P."/>
            <person name="Hiltunen Thoren M."/>
            <person name="Johannesson H."/>
        </authorList>
    </citation>
    <scope>NUCLEOTIDE SEQUENCE</scope>
    <source>
        <strain evidence="1">CBS 955.72</strain>
    </source>
</reference>
<dbReference type="Proteomes" id="UP001275084">
    <property type="component" value="Unassembled WGS sequence"/>
</dbReference>
<keyword evidence="2" id="KW-1185">Reference proteome</keyword>